<keyword evidence="4" id="KW-1185">Reference proteome</keyword>
<feature type="coiled-coil region" evidence="1">
    <location>
        <begin position="201"/>
        <end position="261"/>
    </location>
</feature>
<evidence type="ECO:0000313" key="4">
    <source>
        <dbReference type="Proteomes" id="UP000799302"/>
    </source>
</evidence>
<feature type="compositionally biased region" description="Low complexity" evidence="2">
    <location>
        <begin position="139"/>
        <end position="149"/>
    </location>
</feature>
<reference evidence="3" key="1">
    <citation type="journal article" date="2020" name="Stud. Mycol.">
        <title>101 Dothideomycetes genomes: a test case for predicting lifestyles and emergence of pathogens.</title>
        <authorList>
            <person name="Haridas S."/>
            <person name="Albert R."/>
            <person name="Binder M."/>
            <person name="Bloem J."/>
            <person name="Labutti K."/>
            <person name="Salamov A."/>
            <person name="Andreopoulos B."/>
            <person name="Baker S."/>
            <person name="Barry K."/>
            <person name="Bills G."/>
            <person name="Bluhm B."/>
            <person name="Cannon C."/>
            <person name="Castanera R."/>
            <person name="Culley D."/>
            <person name="Daum C."/>
            <person name="Ezra D."/>
            <person name="Gonzalez J."/>
            <person name="Henrissat B."/>
            <person name="Kuo A."/>
            <person name="Liang C."/>
            <person name="Lipzen A."/>
            <person name="Lutzoni F."/>
            <person name="Magnuson J."/>
            <person name="Mondo S."/>
            <person name="Nolan M."/>
            <person name="Ohm R."/>
            <person name="Pangilinan J."/>
            <person name="Park H.-J."/>
            <person name="Ramirez L."/>
            <person name="Alfaro M."/>
            <person name="Sun H."/>
            <person name="Tritt A."/>
            <person name="Yoshinaga Y."/>
            <person name="Zwiers L.-H."/>
            <person name="Turgeon B."/>
            <person name="Goodwin S."/>
            <person name="Spatafora J."/>
            <person name="Crous P."/>
            <person name="Grigoriev I."/>
        </authorList>
    </citation>
    <scope>NUCLEOTIDE SEQUENCE</scope>
    <source>
        <strain evidence="3">CBS 115976</strain>
    </source>
</reference>
<feature type="region of interest" description="Disordered" evidence="2">
    <location>
        <begin position="55"/>
        <end position="114"/>
    </location>
</feature>
<feature type="compositionally biased region" description="Pro residues" evidence="2">
    <location>
        <begin position="75"/>
        <end position="101"/>
    </location>
</feature>
<protein>
    <submittedName>
        <fullName evidence="3">Uncharacterized protein</fullName>
    </submittedName>
</protein>
<name>A0A6A6TU88_9PEZI</name>
<feature type="compositionally biased region" description="Polar residues" evidence="2">
    <location>
        <begin position="55"/>
        <end position="70"/>
    </location>
</feature>
<keyword evidence="1" id="KW-0175">Coiled coil</keyword>
<dbReference type="AlphaFoldDB" id="A0A6A6TU88"/>
<dbReference type="Proteomes" id="UP000799302">
    <property type="component" value="Unassembled WGS sequence"/>
</dbReference>
<evidence type="ECO:0000313" key="3">
    <source>
        <dbReference type="EMBL" id="KAF2663392.1"/>
    </source>
</evidence>
<proteinExistence type="predicted"/>
<gene>
    <name evidence="3" type="ORF">BT63DRAFT_430561</name>
</gene>
<evidence type="ECO:0000256" key="1">
    <source>
        <dbReference type="SAM" id="Coils"/>
    </source>
</evidence>
<dbReference type="OrthoDB" id="5397628at2759"/>
<evidence type="ECO:0000256" key="2">
    <source>
        <dbReference type="SAM" id="MobiDB-lite"/>
    </source>
</evidence>
<sequence>MASLLSKFNSLLPFADPTRPIIYDIIYSAALCTFLYIAPQLSLQNLISSSPLQNLLSSRSNQPDQPNNNEAAHPPAEPIDPPTNNIPPAQPPNPAPPPFDPLAPADTDSDNEEPGLEWEAIPAHILAGHDFPPEAGPAQPHNNEPQQLQPPLQLPQFQQNVRVRDHTGTRAVGAKKQKSLARRNNIRAYNEFLRSQGDIARAQAASTAEAHEAQLAEERARREKVEAQIVEEKRVKRELKKAEEEKEREDAREVVKVVRERLGREGVVKVNDVVMKGRSEEWVKSVVEREIGGMGTEGGKKVWTTVTGKGYVVRVDEDVVSRLYAEAAEFKGTTKGKVGWQELGVMLEKLLKQPRRV</sequence>
<organism evidence="3 4">
    <name type="scientific">Microthyrium microscopicum</name>
    <dbReference type="NCBI Taxonomy" id="703497"/>
    <lineage>
        <taxon>Eukaryota</taxon>
        <taxon>Fungi</taxon>
        <taxon>Dikarya</taxon>
        <taxon>Ascomycota</taxon>
        <taxon>Pezizomycotina</taxon>
        <taxon>Dothideomycetes</taxon>
        <taxon>Dothideomycetes incertae sedis</taxon>
        <taxon>Microthyriales</taxon>
        <taxon>Microthyriaceae</taxon>
        <taxon>Microthyrium</taxon>
    </lineage>
</organism>
<feature type="region of interest" description="Disordered" evidence="2">
    <location>
        <begin position="128"/>
        <end position="149"/>
    </location>
</feature>
<dbReference type="EMBL" id="MU004246">
    <property type="protein sequence ID" value="KAF2663392.1"/>
    <property type="molecule type" value="Genomic_DNA"/>
</dbReference>
<accession>A0A6A6TU88</accession>